<protein>
    <submittedName>
        <fullName evidence="1">Uncharacterized protein</fullName>
    </submittedName>
</protein>
<evidence type="ECO:0000313" key="1">
    <source>
        <dbReference type="EMBL" id="KAJ6388177.1"/>
    </source>
</evidence>
<keyword evidence="2" id="KW-1185">Reference proteome</keyword>
<reference evidence="1" key="1">
    <citation type="submission" date="2022-10" db="EMBL/GenBank/DDBJ databases">
        <authorList>
            <person name="Hyden B.L."/>
            <person name="Feng K."/>
            <person name="Yates T."/>
            <person name="Jawdy S."/>
            <person name="Smart L.B."/>
            <person name="Muchero W."/>
        </authorList>
    </citation>
    <scope>NUCLEOTIDE SEQUENCE</scope>
    <source>
        <tissue evidence="1">Shoot tip</tissue>
    </source>
</reference>
<feature type="non-terminal residue" evidence="1">
    <location>
        <position position="51"/>
    </location>
</feature>
<reference evidence="1" key="2">
    <citation type="journal article" date="2023" name="Int. J. Mol. Sci.">
        <title>De Novo Assembly and Annotation of 11 Diverse Shrub Willow (Salix) Genomes Reveals Novel Gene Organization in Sex-Linked Regions.</title>
        <authorList>
            <person name="Hyden B."/>
            <person name="Feng K."/>
            <person name="Yates T.B."/>
            <person name="Jawdy S."/>
            <person name="Cereghino C."/>
            <person name="Smart L.B."/>
            <person name="Muchero W."/>
        </authorList>
    </citation>
    <scope>NUCLEOTIDE SEQUENCE</scope>
    <source>
        <tissue evidence="1">Shoot tip</tissue>
    </source>
</reference>
<evidence type="ECO:0000313" key="2">
    <source>
        <dbReference type="Proteomes" id="UP001141253"/>
    </source>
</evidence>
<name>A0ABQ9BP40_9ROSI</name>
<gene>
    <name evidence="1" type="ORF">OIU77_026699</name>
</gene>
<comment type="caution">
    <text evidence="1">The sequence shown here is derived from an EMBL/GenBank/DDBJ whole genome shotgun (WGS) entry which is preliminary data.</text>
</comment>
<proteinExistence type="predicted"/>
<dbReference type="EMBL" id="JAPFFI010000007">
    <property type="protein sequence ID" value="KAJ6388177.1"/>
    <property type="molecule type" value="Genomic_DNA"/>
</dbReference>
<sequence length="51" mass="5414">MASSLNAYLGGGGGGGAWDFAIPNHETTPIARIIHPNISYFSSLFAFFLEP</sequence>
<organism evidence="1 2">
    <name type="scientific">Salix suchowensis</name>
    <dbReference type="NCBI Taxonomy" id="1278906"/>
    <lineage>
        <taxon>Eukaryota</taxon>
        <taxon>Viridiplantae</taxon>
        <taxon>Streptophyta</taxon>
        <taxon>Embryophyta</taxon>
        <taxon>Tracheophyta</taxon>
        <taxon>Spermatophyta</taxon>
        <taxon>Magnoliopsida</taxon>
        <taxon>eudicotyledons</taxon>
        <taxon>Gunneridae</taxon>
        <taxon>Pentapetalae</taxon>
        <taxon>rosids</taxon>
        <taxon>fabids</taxon>
        <taxon>Malpighiales</taxon>
        <taxon>Salicaceae</taxon>
        <taxon>Saliceae</taxon>
        <taxon>Salix</taxon>
    </lineage>
</organism>
<dbReference type="Proteomes" id="UP001141253">
    <property type="component" value="Chromosome 3"/>
</dbReference>
<accession>A0ABQ9BP40</accession>